<name>A0AAX4P2S2_9CHLO</name>
<comment type="subcellular location">
    <subcellularLocation>
        <location evidence="1">Cytoplasm</location>
        <location evidence="1">Cytoskeleton</location>
        <location evidence="1">Cilium axoneme</location>
    </subcellularLocation>
</comment>
<reference evidence="3 4" key="1">
    <citation type="submission" date="2024-03" db="EMBL/GenBank/DDBJ databases">
        <title>Complete genome sequence of the green alga Chloropicon roscoffensis RCC1871.</title>
        <authorList>
            <person name="Lemieux C."/>
            <person name="Pombert J.-F."/>
            <person name="Otis C."/>
            <person name="Turmel M."/>
        </authorList>
    </citation>
    <scope>NUCLEOTIDE SEQUENCE [LARGE SCALE GENOMIC DNA]</scope>
    <source>
        <strain evidence="3 4">RCC1871</strain>
    </source>
</reference>
<protein>
    <submittedName>
        <fullName evidence="3">Leucine-rich repeat-containing protein</fullName>
    </submittedName>
</protein>
<dbReference type="SUPFAM" id="SSF52047">
    <property type="entry name" value="RNI-like"/>
    <property type="match status" value="1"/>
</dbReference>
<evidence type="ECO:0000313" key="3">
    <source>
        <dbReference type="EMBL" id="WZN60208.1"/>
    </source>
</evidence>
<dbReference type="Pfam" id="PF13516">
    <property type="entry name" value="LRR_6"/>
    <property type="match status" value="5"/>
</dbReference>
<dbReference type="PANTHER" id="PTHR24111">
    <property type="entry name" value="LEUCINE-RICH REPEAT-CONTAINING PROTEIN 34"/>
    <property type="match status" value="1"/>
</dbReference>
<accession>A0AAX4P2S2</accession>
<dbReference type="EMBL" id="CP151502">
    <property type="protein sequence ID" value="WZN60208.1"/>
    <property type="molecule type" value="Genomic_DNA"/>
</dbReference>
<dbReference type="PANTHER" id="PTHR24111:SF0">
    <property type="entry name" value="LEUCINE-RICH REPEAT-CONTAINING PROTEIN"/>
    <property type="match status" value="1"/>
</dbReference>
<evidence type="ECO:0000256" key="2">
    <source>
        <dbReference type="ARBA" id="ARBA00022737"/>
    </source>
</evidence>
<sequence length="382" mass="41237">MVGRDEYASKCDELKCEPLITVLQQIDEAVGKGEAVSKLNLRGISKTKLNEKVTGTKLKAVAETFGNDLERLDLSYNFVDDSSCEPLVGLLQTSPSLKELDLGGNDLCVHGSLLLAKALATEKDKQPVLEALSLQGNPLGDKGGFAISDSIRKNVNLRELNLNDTGIGISSLINVADALTTDNRTIEVIEIGNPKLTTLESEHILYVARMLACNPNIRALNLKKHPLRDASFSVLLESGLARNETLETLCLSCCQITSTSASNIEKFLCQNTSVRHLDLSNNRLTDEVAAGIARGLAQDSAIEVINLQNCRITDAGLLQLAQAVPRSKTLKELRLWGNHFGQGSGEAFRMLLSGDGTDGGESKLKCDFTTYVVDGTVHVAQC</sequence>
<proteinExistence type="predicted"/>
<dbReference type="InterPro" id="IPR052201">
    <property type="entry name" value="LRR-containing_regulator"/>
</dbReference>
<dbReference type="SMART" id="SM00368">
    <property type="entry name" value="LRR_RI"/>
    <property type="match status" value="8"/>
</dbReference>
<keyword evidence="2" id="KW-0677">Repeat</keyword>
<evidence type="ECO:0000313" key="4">
    <source>
        <dbReference type="Proteomes" id="UP001472866"/>
    </source>
</evidence>
<dbReference type="GO" id="GO:0005930">
    <property type="term" value="C:axoneme"/>
    <property type="evidence" value="ECO:0007669"/>
    <property type="project" value="UniProtKB-SubCell"/>
</dbReference>
<dbReference type="InterPro" id="IPR032675">
    <property type="entry name" value="LRR_dom_sf"/>
</dbReference>
<dbReference type="AlphaFoldDB" id="A0AAX4P2S2"/>
<dbReference type="InterPro" id="IPR001611">
    <property type="entry name" value="Leu-rich_rpt"/>
</dbReference>
<evidence type="ECO:0000256" key="1">
    <source>
        <dbReference type="ARBA" id="ARBA00004430"/>
    </source>
</evidence>
<gene>
    <name evidence="3" type="ORF">HKI87_02g17370</name>
</gene>
<keyword evidence="4" id="KW-1185">Reference proteome</keyword>
<organism evidence="3 4">
    <name type="scientific">Chloropicon roscoffensis</name>
    <dbReference type="NCBI Taxonomy" id="1461544"/>
    <lineage>
        <taxon>Eukaryota</taxon>
        <taxon>Viridiplantae</taxon>
        <taxon>Chlorophyta</taxon>
        <taxon>Chloropicophyceae</taxon>
        <taxon>Chloropicales</taxon>
        <taxon>Chloropicaceae</taxon>
        <taxon>Chloropicon</taxon>
    </lineage>
</organism>
<dbReference type="Gene3D" id="3.80.10.10">
    <property type="entry name" value="Ribonuclease Inhibitor"/>
    <property type="match status" value="4"/>
</dbReference>
<dbReference type="Proteomes" id="UP001472866">
    <property type="component" value="Chromosome 02"/>
</dbReference>